<evidence type="ECO:0000256" key="1">
    <source>
        <dbReference type="ARBA" id="ARBA00022723"/>
    </source>
</evidence>
<name>A0A6C2UWJ6_9BACT</name>
<reference evidence="4 5" key="1">
    <citation type="submission" date="2019-04" db="EMBL/GenBank/DDBJ databases">
        <authorList>
            <person name="Van Vliet M D."/>
        </authorList>
    </citation>
    <scope>NUCLEOTIDE SEQUENCE [LARGE SCALE GENOMIC DNA]</scope>
    <source>
        <strain evidence="4 5">F21</strain>
    </source>
</reference>
<keyword evidence="1" id="KW-0479">Metal-binding</keyword>
<dbReference type="Proteomes" id="UP000346198">
    <property type="component" value="Unassembled WGS sequence"/>
</dbReference>
<protein>
    <submittedName>
        <fullName evidence="4">Arylsulfatase</fullName>
    </submittedName>
</protein>
<dbReference type="AlphaFoldDB" id="A0A6C2UWJ6"/>
<sequence length="613" mass="69059">MKNQLCGLALLLAMSAAAEKQKPNILWIITDDQRSDTISAYNMATTGQKNSELGYVESPNLDQLAAEGVLFTQAYCNSLACAPSRSSMHTGKYPHRAGMYGFRKAHQAADCSSRVIPEVMKENGYQPSMFGKSGYYIFDWEGYRQWAPLGYYQPFIHRNDLEKTAGSDFWWNKPWGTHNGKGMVLGKEEVFRYADGTVKRFWLERKDQPLTDADKAQRAAVEKELDILRTYTRSNPELIIGGVSPASTGNTLDGAIVKTMQRYLANEGNTYTMVNGKPATGPDVSKPLFINLGFVFPHTPVLPTREFRDRFAGKKYKVPEYSEKEAELMPGSLKDLRNDMDFSRMTASDKQQAIRDYYAFCAMGDHLIGEAVESFKAYCKKHDQEYVIVYLCGDHGWHLGEQGIEAKFGPWFQTVHDSIIVVSSDKKKFPAGKVSHDWVEYVDLAPTFYDIAGIDASTHPGLDGFSLCKTLKEGPQREYVIGEMNQVRGDRAYLRCKDFAFAMRVRPFWTKPGEGYEPGANIRWGLDAPAAEVDLSLYDLRADPKEQVNVAYQPRYAELAAFFRSKLGSIVLGDGRVECDWTQENKFIISNFAPGAHDRVLNIPESIIPKVEM</sequence>
<evidence type="ECO:0000313" key="4">
    <source>
        <dbReference type="EMBL" id="VGO23487.1"/>
    </source>
</evidence>
<dbReference type="RefSeq" id="WP_136065903.1">
    <property type="nucleotide sequence ID" value="NZ_CAAHFH010000004.1"/>
</dbReference>
<dbReference type="InterPro" id="IPR017850">
    <property type="entry name" value="Alkaline_phosphatase_core_sf"/>
</dbReference>
<dbReference type="GO" id="GO:0046872">
    <property type="term" value="F:metal ion binding"/>
    <property type="evidence" value="ECO:0007669"/>
    <property type="project" value="UniProtKB-KW"/>
</dbReference>
<dbReference type="CDD" id="cd16153">
    <property type="entry name" value="sulfatase_like"/>
    <property type="match status" value="1"/>
</dbReference>
<dbReference type="Gene3D" id="3.40.720.10">
    <property type="entry name" value="Alkaline Phosphatase, subunit A"/>
    <property type="match status" value="1"/>
</dbReference>
<evidence type="ECO:0000313" key="5">
    <source>
        <dbReference type="Proteomes" id="UP000346198"/>
    </source>
</evidence>
<proteinExistence type="predicted"/>
<evidence type="ECO:0000256" key="2">
    <source>
        <dbReference type="ARBA" id="ARBA00022801"/>
    </source>
</evidence>
<gene>
    <name evidence="4" type="ORF">SCARR_05594</name>
</gene>
<dbReference type="Pfam" id="PF00884">
    <property type="entry name" value="Sulfatase"/>
    <property type="match status" value="1"/>
</dbReference>
<organism evidence="4 5">
    <name type="scientific">Pontiella sulfatireligans</name>
    <dbReference type="NCBI Taxonomy" id="2750658"/>
    <lineage>
        <taxon>Bacteria</taxon>
        <taxon>Pseudomonadati</taxon>
        <taxon>Kiritimatiellota</taxon>
        <taxon>Kiritimatiellia</taxon>
        <taxon>Kiritimatiellales</taxon>
        <taxon>Pontiellaceae</taxon>
        <taxon>Pontiella</taxon>
    </lineage>
</organism>
<dbReference type="PANTHER" id="PTHR45953:SF1">
    <property type="entry name" value="IDURONATE 2-SULFATASE"/>
    <property type="match status" value="1"/>
</dbReference>
<keyword evidence="2" id="KW-0378">Hydrolase</keyword>
<keyword evidence="5" id="KW-1185">Reference proteome</keyword>
<dbReference type="InterPro" id="IPR000917">
    <property type="entry name" value="Sulfatase_N"/>
</dbReference>
<evidence type="ECO:0000259" key="3">
    <source>
        <dbReference type="Pfam" id="PF00884"/>
    </source>
</evidence>
<dbReference type="GO" id="GO:0005737">
    <property type="term" value="C:cytoplasm"/>
    <property type="evidence" value="ECO:0007669"/>
    <property type="project" value="TreeGrafter"/>
</dbReference>
<dbReference type="GO" id="GO:0008484">
    <property type="term" value="F:sulfuric ester hydrolase activity"/>
    <property type="evidence" value="ECO:0007669"/>
    <property type="project" value="TreeGrafter"/>
</dbReference>
<dbReference type="EMBL" id="CAAHFH010000004">
    <property type="protein sequence ID" value="VGO23487.1"/>
    <property type="molecule type" value="Genomic_DNA"/>
</dbReference>
<accession>A0A6C2UWJ6</accession>
<feature type="domain" description="Sulfatase N-terminal" evidence="3">
    <location>
        <begin position="23"/>
        <end position="454"/>
    </location>
</feature>
<dbReference type="SUPFAM" id="SSF53649">
    <property type="entry name" value="Alkaline phosphatase-like"/>
    <property type="match status" value="1"/>
</dbReference>
<dbReference type="PANTHER" id="PTHR45953">
    <property type="entry name" value="IDURONATE 2-SULFATASE"/>
    <property type="match status" value="1"/>
</dbReference>